<accession>A0ABV7TI53</accession>
<evidence type="ECO:0000313" key="2">
    <source>
        <dbReference type="EMBL" id="MFC3615292.1"/>
    </source>
</evidence>
<evidence type="ECO:0000313" key="3">
    <source>
        <dbReference type="Proteomes" id="UP001595629"/>
    </source>
</evidence>
<name>A0ABV7TI53_9RHOB</name>
<protein>
    <submittedName>
        <fullName evidence="2">Uncharacterized protein</fullName>
    </submittedName>
</protein>
<gene>
    <name evidence="2" type="ORF">ACFORG_16145</name>
</gene>
<dbReference type="Proteomes" id="UP001595629">
    <property type="component" value="Unassembled WGS sequence"/>
</dbReference>
<evidence type="ECO:0000256" key="1">
    <source>
        <dbReference type="SAM" id="MobiDB-lite"/>
    </source>
</evidence>
<reference evidence="3" key="1">
    <citation type="journal article" date="2019" name="Int. J. Syst. Evol. Microbiol.">
        <title>The Global Catalogue of Microorganisms (GCM) 10K type strain sequencing project: providing services to taxonomists for standard genome sequencing and annotation.</title>
        <authorList>
            <consortium name="The Broad Institute Genomics Platform"/>
            <consortium name="The Broad Institute Genome Sequencing Center for Infectious Disease"/>
            <person name="Wu L."/>
            <person name="Ma J."/>
        </authorList>
    </citation>
    <scope>NUCLEOTIDE SEQUENCE [LARGE SCALE GENOMIC DNA]</scope>
    <source>
        <strain evidence="3">KCTC 42911</strain>
    </source>
</reference>
<feature type="region of interest" description="Disordered" evidence="1">
    <location>
        <begin position="17"/>
        <end position="74"/>
    </location>
</feature>
<comment type="caution">
    <text evidence="2">The sequence shown here is derived from an EMBL/GenBank/DDBJ whole genome shotgun (WGS) entry which is preliminary data.</text>
</comment>
<keyword evidence="3" id="KW-1185">Reference proteome</keyword>
<proteinExistence type="predicted"/>
<dbReference type="EMBL" id="JBHRXI010000016">
    <property type="protein sequence ID" value="MFC3615292.1"/>
    <property type="molecule type" value="Genomic_DNA"/>
</dbReference>
<organism evidence="2 3">
    <name type="scientific">Lutimaribacter marinistellae</name>
    <dbReference type="NCBI Taxonomy" id="1820329"/>
    <lineage>
        <taxon>Bacteria</taxon>
        <taxon>Pseudomonadati</taxon>
        <taxon>Pseudomonadota</taxon>
        <taxon>Alphaproteobacteria</taxon>
        <taxon>Rhodobacterales</taxon>
        <taxon>Roseobacteraceae</taxon>
        <taxon>Lutimaribacter</taxon>
    </lineage>
</organism>
<dbReference type="RefSeq" id="WP_386736546.1">
    <property type="nucleotide sequence ID" value="NZ_JBHRXI010000016.1"/>
</dbReference>
<sequence length="74" mass="8370">MTVASLINPILPIFRGIGRSRRRNPAPRGSLPRWTDDPQLRAQFLKDAGLTPGDPSGQSTWDPKRPFLMQNNTW</sequence>